<evidence type="ECO:0000256" key="7">
    <source>
        <dbReference type="ARBA" id="ARBA00023180"/>
    </source>
</evidence>
<dbReference type="GO" id="GO:0098552">
    <property type="term" value="C:side of membrane"/>
    <property type="evidence" value="ECO:0007669"/>
    <property type="project" value="UniProtKB-KW"/>
</dbReference>
<keyword evidence="8" id="KW-0449">Lipoprotein</keyword>
<dbReference type="VEuPathDB" id="TriTrypDB:Tb427_000302100"/>
<evidence type="ECO:0000256" key="6">
    <source>
        <dbReference type="ARBA" id="ARBA00023136"/>
    </source>
</evidence>
<evidence type="ECO:0000256" key="1">
    <source>
        <dbReference type="ARBA" id="ARBA00002523"/>
    </source>
</evidence>
<keyword evidence="6" id="KW-0472">Membrane</keyword>
<evidence type="ECO:0000256" key="8">
    <source>
        <dbReference type="ARBA" id="ARBA00023288"/>
    </source>
</evidence>
<keyword evidence="7" id="KW-0325">Glycoprotein</keyword>
<dbReference type="AlphaFoldDB" id="A0A1V0G0C8"/>
<dbReference type="GO" id="GO:0005886">
    <property type="term" value="C:plasma membrane"/>
    <property type="evidence" value="ECO:0007669"/>
    <property type="project" value="UniProtKB-SubCell"/>
</dbReference>
<organism evidence="12">
    <name type="scientific">Trypanosoma brucei</name>
    <dbReference type="NCBI Taxonomy" id="5691"/>
    <lineage>
        <taxon>Eukaryota</taxon>
        <taxon>Discoba</taxon>
        <taxon>Euglenozoa</taxon>
        <taxon>Kinetoplastea</taxon>
        <taxon>Metakinetoplastina</taxon>
        <taxon>Trypanosomatida</taxon>
        <taxon>Trypanosomatidae</taxon>
        <taxon>Trypanosoma</taxon>
    </lineage>
</organism>
<keyword evidence="3" id="KW-1003">Cell membrane</keyword>
<protein>
    <submittedName>
        <fullName evidence="12">Variant surface glycoprotein</fullName>
    </submittedName>
</protein>
<comment type="function">
    <text evidence="1">VSG forms a coat on the surface of the parasite. The trypanosome evades the immune response of the host by expressing a series of antigenically distinct VSGs from an estimated 1000 VSG genes.</text>
</comment>
<evidence type="ECO:0000256" key="4">
    <source>
        <dbReference type="ARBA" id="ARBA00022622"/>
    </source>
</evidence>
<dbReference type="Pfam" id="PF13206">
    <property type="entry name" value="VSG_B"/>
    <property type="match status" value="1"/>
</dbReference>
<feature type="compositionally biased region" description="Polar residues" evidence="9">
    <location>
        <begin position="504"/>
        <end position="514"/>
    </location>
</feature>
<accession>A0A1V0G0C8</accession>
<feature type="chain" id="PRO_5012866468" evidence="10">
    <location>
        <begin position="19"/>
        <end position="514"/>
    </location>
</feature>
<evidence type="ECO:0000256" key="2">
    <source>
        <dbReference type="ARBA" id="ARBA00004609"/>
    </source>
</evidence>
<feature type="signal peptide" evidence="10">
    <location>
        <begin position="1"/>
        <end position="18"/>
    </location>
</feature>
<dbReference type="InterPro" id="IPR025932">
    <property type="entry name" value="Trypano_VSG_B_N_dom"/>
</dbReference>
<feature type="compositionally biased region" description="Basic and acidic residues" evidence="9">
    <location>
        <begin position="474"/>
        <end position="484"/>
    </location>
</feature>
<evidence type="ECO:0000256" key="5">
    <source>
        <dbReference type="ARBA" id="ARBA00022729"/>
    </source>
</evidence>
<comment type="subcellular location">
    <subcellularLocation>
        <location evidence="2">Cell membrane</location>
        <topology evidence="2">Lipid-anchor</topology>
        <topology evidence="2">GPI-anchor</topology>
    </subcellularLocation>
</comment>
<keyword evidence="4" id="KW-0336">GPI-anchor</keyword>
<evidence type="ECO:0000256" key="9">
    <source>
        <dbReference type="SAM" id="MobiDB-lite"/>
    </source>
</evidence>
<evidence type="ECO:0000256" key="3">
    <source>
        <dbReference type="ARBA" id="ARBA00022475"/>
    </source>
</evidence>
<dbReference type="EMBL" id="KY404831">
    <property type="protein sequence ID" value="ARB51439.1"/>
    <property type="molecule type" value="Genomic_DNA"/>
</dbReference>
<feature type="region of interest" description="Disordered" evidence="9">
    <location>
        <begin position="469"/>
        <end position="514"/>
    </location>
</feature>
<evidence type="ECO:0000259" key="11">
    <source>
        <dbReference type="Pfam" id="PF13206"/>
    </source>
</evidence>
<reference evidence="12" key="1">
    <citation type="submission" date="2016-12" db="EMBL/GenBank/DDBJ databases">
        <title>Trypanosoma brucei Minichromosomal Variant Surface Glycoprotein (VSG) Repertoire.</title>
        <authorList>
            <person name="Cross G.A."/>
            <person name="Mugnier M.R."/>
        </authorList>
    </citation>
    <scope>NUCLEOTIDE SEQUENCE</scope>
    <source>
        <strain evidence="12">Tb927.100.53</strain>
    </source>
</reference>
<proteinExistence type="predicted"/>
<feature type="domain" description="Trypanosome variant surface glycoprotein B-type N-terminal" evidence="11">
    <location>
        <begin position="6"/>
        <end position="404"/>
    </location>
</feature>
<name>A0A1V0G0C8_9TRYP</name>
<evidence type="ECO:0000256" key="10">
    <source>
        <dbReference type="SAM" id="SignalP"/>
    </source>
</evidence>
<dbReference type="VEuPathDB" id="TriTrypDB:Tb10.v4.0200"/>
<evidence type="ECO:0000313" key="12">
    <source>
        <dbReference type="EMBL" id="ARB51439.1"/>
    </source>
</evidence>
<sequence length="514" mass="54418">MVLELIIALMALASTSDGAGENDKEFKDMCELYTMLIQPVTEPTLIPQQGAAAQTLAQEILKIKTQIVRINLTVLEKPMSDALADKAKFDTPDKLIEQAKGVKDYFLPLDDDTRQLMLAVSREDAGPNSDGAKFAKAFRLPLAAGKKQQLQKPIANLAATAFSTLKRVQLKQQAVEQARKRAREHMLKAVYGGAYSPGTTPAEILTAQPWPVPTLAAAFPWANDNKDNNCKEAGESGAKSGSALATDMLCICTVTSSSTSNGFCTGFANPGNQLSGSIAPAAAEGKWKELEKLCTTFVDTAPQTPAPEQLTTAVAKIFGHLGKNLKAIASAPDQSAITGAQANILGYYTLTSAAPQCVSNSADATTAATKGVCIDYGKALKKKDGVAWVVQVKKAAQELSNIKHMFSDALTLLRSAENIATQMESLLLMGNLLTAAPRTGPEEGSEQPTVEDQNKCAKFNSNETDCTTNGCNYEKTKKECKPKAGSECTAAAGTQGEQAGGKNGTIQSKTGESL</sequence>
<keyword evidence="5 10" id="KW-0732">Signal</keyword>